<dbReference type="OrthoDB" id="9794863at2"/>
<reference evidence="2 3" key="1">
    <citation type="journal article" date="2015" name="Genome Announc.">
        <title>Expanding the biotechnology potential of lactobacilli through comparative genomics of 213 strains and associated genera.</title>
        <authorList>
            <person name="Sun Z."/>
            <person name="Harris H.M."/>
            <person name="McCann A."/>
            <person name="Guo C."/>
            <person name="Argimon S."/>
            <person name="Zhang W."/>
            <person name="Yang X."/>
            <person name="Jeffery I.B."/>
            <person name="Cooney J.C."/>
            <person name="Kagawa T.F."/>
            <person name="Liu W."/>
            <person name="Song Y."/>
            <person name="Salvetti E."/>
            <person name="Wrobel A."/>
            <person name="Rasinkangas P."/>
            <person name="Parkhill J."/>
            <person name="Rea M.C."/>
            <person name="O'Sullivan O."/>
            <person name="Ritari J."/>
            <person name="Douillard F.P."/>
            <person name="Paul Ross R."/>
            <person name="Yang R."/>
            <person name="Briner A.E."/>
            <person name="Felis G.E."/>
            <person name="de Vos W.M."/>
            <person name="Barrangou R."/>
            <person name="Klaenhammer T.R."/>
            <person name="Caufield P.W."/>
            <person name="Cui Y."/>
            <person name="Zhang H."/>
            <person name="O'Toole P.W."/>
        </authorList>
    </citation>
    <scope>NUCLEOTIDE SEQUENCE [LARGE SCALE GENOMIC DNA]</scope>
    <source>
        <strain evidence="2 3">DSM 20505</strain>
    </source>
</reference>
<evidence type="ECO:0000313" key="2">
    <source>
        <dbReference type="EMBL" id="KRM55707.1"/>
    </source>
</evidence>
<dbReference type="SUPFAM" id="SSF55315">
    <property type="entry name" value="L30e-like"/>
    <property type="match status" value="1"/>
</dbReference>
<dbReference type="Proteomes" id="UP000051679">
    <property type="component" value="Unassembled WGS sequence"/>
</dbReference>
<dbReference type="Pfam" id="PF01248">
    <property type="entry name" value="Ribosomal_L7Ae"/>
    <property type="match status" value="1"/>
</dbReference>
<dbReference type="InterPro" id="IPR029064">
    <property type="entry name" value="Ribosomal_eL30-like_sf"/>
</dbReference>
<evidence type="ECO:0000313" key="3">
    <source>
        <dbReference type="Proteomes" id="UP000051679"/>
    </source>
</evidence>
<dbReference type="RefSeq" id="WP_054678186.1">
    <property type="nucleotide sequence ID" value="NZ_AYYO01000014.1"/>
</dbReference>
<proteinExistence type="predicted"/>
<keyword evidence="3" id="KW-1185">Reference proteome</keyword>
<dbReference type="PATRIC" id="fig|1291052.5.peg.1098"/>
<dbReference type="Gene3D" id="3.30.1330.30">
    <property type="match status" value="1"/>
</dbReference>
<gene>
    <name evidence="2" type="ORF">FC18_GL001081</name>
</gene>
<organism evidence="2 3">
    <name type="scientific">Lacticaseibacillus sharpeae JCM 1186 = DSM 20505</name>
    <dbReference type="NCBI Taxonomy" id="1291052"/>
    <lineage>
        <taxon>Bacteria</taxon>
        <taxon>Bacillati</taxon>
        <taxon>Bacillota</taxon>
        <taxon>Bacilli</taxon>
        <taxon>Lactobacillales</taxon>
        <taxon>Lactobacillaceae</taxon>
        <taxon>Lacticaseibacillus</taxon>
    </lineage>
</organism>
<protein>
    <recommendedName>
        <fullName evidence="1">Ribosomal protein eL8/eL30/eS12/Gadd45 domain-containing protein</fullName>
    </recommendedName>
</protein>
<dbReference type="AlphaFoldDB" id="A0A0R1ZUE4"/>
<evidence type="ECO:0000259" key="1">
    <source>
        <dbReference type="Pfam" id="PF01248"/>
    </source>
</evidence>
<comment type="caution">
    <text evidence="2">The sequence shown here is derived from an EMBL/GenBank/DDBJ whole genome shotgun (WGS) entry which is preliminary data.</text>
</comment>
<dbReference type="NCBIfam" id="NF005585">
    <property type="entry name" value="PRK07283.1"/>
    <property type="match status" value="1"/>
</dbReference>
<name>A0A0R1ZUE4_9LACO</name>
<feature type="domain" description="Ribosomal protein eL8/eL30/eS12/Gadd45" evidence="1">
    <location>
        <begin position="6"/>
        <end position="90"/>
    </location>
</feature>
<dbReference type="STRING" id="1291052.FC18_GL001081"/>
<dbReference type="EMBL" id="AYYO01000014">
    <property type="protein sequence ID" value="KRM55707.1"/>
    <property type="molecule type" value="Genomic_DNA"/>
</dbReference>
<dbReference type="InterPro" id="IPR004038">
    <property type="entry name" value="Ribosomal_eL8/eL30/eS12/Gad45"/>
</dbReference>
<sequence>MNDNTKLMNLIGLAQRARKLETGTDFTIKAIAGGKARLVILANDASANLTKKITDKAAFYHATVITPLTETELSIAIGHKRTVIAILDAGLAKAITKLTAQR</sequence>
<accession>A0A0R1ZUE4</accession>